<dbReference type="EMBL" id="LXEP01000001">
    <property type="protein sequence ID" value="OAT24175.1"/>
    <property type="molecule type" value="Genomic_DNA"/>
</dbReference>
<dbReference type="PANTHER" id="PTHR30337:SF0">
    <property type="entry name" value="NUCLEASE SBCCD SUBUNIT D"/>
    <property type="match status" value="1"/>
</dbReference>
<sequence>MTLPYGVISDPHYHRWDAFATTNADGLNSRLEIQLDATKEAAKAMKTAGCKHMLVAGDTFHVRGAISPSVLHFVTETYEWIIKELGLEVVMLAGNHDLETNDSVYSANAAASLRSIGVEIVCGKRPHSIKMGDVTVHLISWRNNHAELISDLKTLRSGLDGDNHDVVVHTSINKAIPTMPDVGIDAQELKDIGFRLLLSGHYHNHKEVLPGVVSIGALTHQNWGDVGSLAGFMIVNPDGTFTHHETSAPKFVNLEDDVEDDQIRGNYVRFRAVVESDEEGIKLQNVLKTMGAKGVVCNFIRKASMMEGTASTAETSKIDSLGESVAAYCKIVHDTDGGFDLSKVSREKGHFMIVESGVFREVESSTPLHKVWEDLGSGVLSSITSQA</sequence>
<dbReference type="PANTHER" id="PTHR30337">
    <property type="entry name" value="COMPONENT OF ATP-DEPENDENT DSDNA EXONUCLEASE"/>
    <property type="match status" value="1"/>
</dbReference>
<evidence type="ECO:0000313" key="2">
    <source>
        <dbReference type="EMBL" id="OAT24175.1"/>
    </source>
</evidence>
<dbReference type="GO" id="GO:0004527">
    <property type="term" value="F:exonuclease activity"/>
    <property type="evidence" value="ECO:0007669"/>
    <property type="project" value="UniProtKB-KW"/>
</dbReference>
<accession>A0A1B7I6R0</accession>
<dbReference type="AlphaFoldDB" id="A0A1B7I6R0"/>
<evidence type="ECO:0000313" key="3">
    <source>
        <dbReference type="Proteomes" id="UP000078504"/>
    </source>
</evidence>
<feature type="domain" description="Calcineurin-like phosphoesterase" evidence="1">
    <location>
        <begin position="4"/>
        <end position="204"/>
    </location>
</feature>
<name>A0A1B7I6R0_9ENTR</name>
<keyword evidence="2" id="KW-0378">Hydrolase</keyword>
<comment type="caution">
    <text evidence="2">The sequence shown here is derived from an EMBL/GenBank/DDBJ whole genome shotgun (WGS) entry which is preliminary data.</text>
</comment>
<keyword evidence="2" id="KW-0540">Nuclease</keyword>
<proteinExistence type="predicted"/>
<dbReference type="InterPro" id="IPR029052">
    <property type="entry name" value="Metallo-depent_PP-like"/>
</dbReference>
<dbReference type="Gene3D" id="3.60.21.10">
    <property type="match status" value="1"/>
</dbReference>
<dbReference type="PATRIC" id="fig|1354253.4.peg.5"/>
<dbReference type="SUPFAM" id="SSF56300">
    <property type="entry name" value="Metallo-dependent phosphatases"/>
    <property type="match status" value="1"/>
</dbReference>
<keyword evidence="2" id="KW-0269">Exonuclease</keyword>
<dbReference type="InterPro" id="IPR004843">
    <property type="entry name" value="Calcineurin-like_PHP"/>
</dbReference>
<dbReference type="Proteomes" id="UP000078504">
    <property type="component" value="Unassembled WGS sequence"/>
</dbReference>
<dbReference type="InterPro" id="IPR050535">
    <property type="entry name" value="DNA_Repair-Maintenance_Comp"/>
</dbReference>
<reference evidence="2 3" key="1">
    <citation type="submission" date="2016-04" db="EMBL/GenBank/DDBJ databases">
        <title>ATOL: Assembling a taxonomically balanced genome-scale reconstruction of the evolutionary history of the Enterobacteriaceae.</title>
        <authorList>
            <person name="Plunkett G.III."/>
            <person name="Neeno-Eckwall E.C."/>
            <person name="Glasner J.D."/>
            <person name="Perna N.T."/>
        </authorList>
    </citation>
    <scope>NUCLEOTIDE SEQUENCE [LARGE SCALE GENOMIC DNA]</scope>
    <source>
        <strain evidence="2 3">ATCC 51604</strain>
    </source>
</reference>
<dbReference type="Pfam" id="PF00149">
    <property type="entry name" value="Metallophos"/>
    <property type="match status" value="1"/>
</dbReference>
<evidence type="ECO:0000259" key="1">
    <source>
        <dbReference type="Pfam" id="PF00149"/>
    </source>
</evidence>
<protein>
    <submittedName>
        <fullName evidence="2">SbcD family exonuclease</fullName>
    </submittedName>
</protein>
<organism evidence="2 3">
    <name type="scientific">Buttiauxella gaviniae ATCC 51604</name>
    <dbReference type="NCBI Taxonomy" id="1354253"/>
    <lineage>
        <taxon>Bacteria</taxon>
        <taxon>Pseudomonadati</taxon>
        <taxon>Pseudomonadota</taxon>
        <taxon>Gammaproteobacteria</taxon>
        <taxon>Enterobacterales</taxon>
        <taxon>Enterobacteriaceae</taxon>
        <taxon>Buttiauxella</taxon>
    </lineage>
</organism>
<gene>
    <name evidence="2" type="ORF">M977_00005</name>
</gene>